<dbReference type="Gene3D" id="3.40.50.1970">
    <property type="match status" value="1"/>
</dbReference>
<dbReference type="GO" id="GO:0046872">
    <property type="term" value="F:metal ion binding"/>
    <property type="evidence" value="ECO:0007669"/>
    <property type="project" value="InterPro"/>
</dbReference>
<evidence type="ECO:0000256" key="2">
    <source>
        <dbReference type="ARBA" id="ARBA00007358"/>
    </source>
</evidence>
<evidence type="ECO:0000259" key="6">
    <source>
        <dbReference type="Pfam" id="PF25137"/>
    </source>
</evidence>
<keyword evidence="3" id="KW-0560">Oxidoreductase</keyword>
<evidence type="ECO:0000313" key="8">
    <source>
        <dbReference type="Proteomes" id="UP000241764"/>
    </source>
</evidence>
<dbReference type="OrthoDB" id="9815791at2"/>
<evidence type="ECO:0000313" key="7">
    <source>
        <dbReference type="EMBL" id="PSH60858.1"/>
    </source>
</evidence>
<dbReference type="Pfam" id="PF00465">
    <property type="entry name" value="Fe-ADH"/>
    <property type="match status" value="1"/>
</dbReference>
<evidence type="ECO:0000256" key="1">
    <source>
        <dbReference type="ARBA" id="ARBA00001962"/>
    </source>
</evidence>
<dbReference type="PANTHER" id="PTHR11496">
    <property type="entry name" value="ALCOHOL DEHYDROGENASE"/>
    <property type="match status" value="1"/>
</dbReference>
<comment type="similarity">
    <text evidence="2">Belongs to the iron-containing alcohol dehydrogenase family.</text>
</comment>
<evidence type="ECO:0000256" key="3">
    <source>
        <dbReference type="ARBA" id="ARBA00023002"/>
    </source>
</evidence>
<proteinExistence type="inferred from homology"/>
<protein>
    <submittedName>
        <fullName evidence="7">Alcohol dehydrogenase</fullName>
    </submittedName>
</protein>
<dbReference type="InterPro" id="IPR056798">
    <property type="entry name" value="ADH_Fe_C"/>
</dbReference>
<dbReference type="FunFam" id="3.40.50.1970:FF:000003">
    <property type="entry name" value="Alcohol dehydrogenase, iron-containing"/>
    <property type="match status" value="1"/>
</dbReference>
<keyword evidence="8" id="KW-1185">Reference proteome</keyword>
<dbReference type="PANTHER" id="PTHR11496:SF102">
    <property type="entry name" value="ALCOHOL DEHYDROGENASE 4"/>
    <property type="match status" value="1"/>
</dbReference>
<feature type="domain" description="Fe-containing alcohol dehydrogenase-like C-terminal" evidence="6">
    <location>
        <begin position="188"/>
        <end position="398"/>
    </location>
</feature>
<dbReference type="EMBL" id="PGGM01000015">
    <property type="protein sequence ID" value="PSH60858.1"/>
    <property type="molecule type" value="Genomic_DNA"/>
</dbReference>
<organism evidence="7 8">
    <name type="scientific">Phyllobacterium sophorae</name>
    <dbReference type="NCBI Taxonomy" id="1520277"/>
    <lineage>
        <taxon>Bacteria</taxon>
        <taxon>Pseudomonadati</taxon>
        <taxon>Pseudomonadota</taxon>
        <taxon>Alphaproteobacteria</taxon>
        <taxon>Hyphomicrobiales</taxon>
        <taxon>Phyllobacteriaceae</taxon>
        <taxon>Phyllobacterium</taxon>
    </lineage>
</organism>
<dbReference type="GO" id="GO:0004022">
    <property type="term" value="F:alcohol dehydrogenase (NAD+) activity"/>
    <property type="evidence" value="ECO:0007669"/>
    <property type="project" value="UniProtKB-EC"/>
</dbReference>
<comment type="cofactor">
    <cofactor evidence="1">
        <name>Fe cation</name>
        <dbReference type="ChEBI" id="CHEBI:24875"/>
    </cofactor>
</comment>
<dbReference type="Proteomes" id="UP000241764">
    <property type="component" value="Unassembled WGS sequence"/>
</dbReference>
<dbReference type="SUPFAM" id="SSF56796">
    <property type="entry name" value="Dehydroquinate synthase-like"/>
    <property type="match status" value="1"/>
</dbReference>
<name>A0A2P7B330_9HYPH</name>
<reference evidence="8" key="1">
    <citation type="submission" date="2017-11" db="EMBL/GenBank/DDBJ databases">
        <authorList>
            <person name="Kuznetsova I."/>
            <person name="Sazanova A."/>
            <person name="Chirak E."/>
            <person name="Safronova V."/>
            <person name="Willems A."/>
        </authorList>
    </citation>
    <scope>NUCLEOTIDE SEQUENCE [LARGE SCALE GENOMIC DNA]</scope>
    <source>
        <strain evidence="8">CCBAU 03422</strain>
    </source>
</reference>
<dbReference type="AlphaFoldDB" id="A0A2P7B330"/>
<evidence type="ECO:0000259" key="5">
    <source>
        <dbReference type="Pfam" id="PF00465"/>
    </source>
</evidence>
<comment type="catalytic activity">
    <reaction evidence="4">
        <text>a primary alcohol + NAD(+) = an aldehyde + NADH + H(+)</text>
        <dbReference type="Rhea" id="RHEA:10736"/>
        <dbReference type="ChEBI" id="CHEBI:15378"/>
        <dbReference type="ChEBI" id="CHEBI:15734"/>
        <dbReference type="ChEBI" id="CHEBI:17478"/>
        <dbReference type="ChEBI" id="CHEBI:57540"/>
        <dbReference type="ChEBI" id="CHEBI:57945"/>
        <dbReference type="EC" id="1.1.1.1"/>
    </reaction>
</comment>
<evidence type="ECO:0000256" key="4">
    <source>
        <dbReference type="ARBA" id="ARBA00049243"/>
    </source>
</evidence>
<dbReference type="Gene3D" id="1.20.1090.10">
    <property type="entry name" value="Dehydroquinate synthase-like - alpha domain"/>
    <property type="match status" value="1"/>
</dbReference>
<dbReference type="Pfam" id="PF25137">
    <property type="entry name" value="ADH_Fe_C"/>
    <property type="match status" value="1"/>
</dbReference>
<dbReference type="RefSeq" id="WP_106666767.1">
    <property type="nucleotide sequence ID" value="NZ_PGGM01000015.1"/>
</dbReference>
<dbReference type="InterPro" id="IPR039697">
    <property type="entry name" value="Alcohol_dehydrogenase_Fe"/>
</dbReference>
<gene>
    <name evidence="7" type="ORF">CU103_25150</name>
</gene>
<comment type="caution">
    <text evidence="7">The sequence shown here is derived from an EMBL/GenBank/DDBJ whole genome shotgun (WGS) entry which is preliminary data.</text>
</comment>
<dbReference type="CDD" id="cd08191">
    <property type="entry name" value="Fe-ADH-like"/>
    <property type="match status" value="1"/>
</dbReference>
<dbReference type="InterPro" id="IPR001670">
    <property type="entry name" value="ADH_Fe/GldA"/>
</dbReference>
<sequence>MMSFGLVRAPREIIFGAGQRKVVGRAARALGRRAFICTDKRLGGSPEIHELRQNLEAAGVTSATFDDTQPDVPRECIDRCVEHAKLFNPDLVIGFGGGSCIDLAKVCALLLSHRRELSSFYGEFQVPGPVLPLIAIPTTAGTGSEVTPVAVISDAERTLKVGISSPHLIAHTAICDPELTYSCPSELTAMVGADALTHAIEAFTAGRRSPDTDLAHAHVFVGKNTLSDQFALRAISCIGPNLDTAVRDGQDKEARSQLMLGSLLAGLAFGTAGTAAAHALQYPVGALTHTPHGVGVATLMPYVMEFNRPACEEEMAQIARALGAGKAGMPVAELASLAIEAVQSLFTAIGIPRSLAELGLPNSKLQWTAEQAATATRLVKNNPRALDVDSLFQIASAAFAGDRLPLRVS</sequence>
<feature type="domain" description="Alcohol dehydrogenase iron-type/glycerol dehydrogenase GldA" evidence="5">
    <location>
        <begin position="10"/>
        <end position="177"/>
    </location>
</feature>
<accession>A0A2P7B330</accession>